<gene>
    <name evidence="1" type="ORF">OJ962_14925</name>
</gene>
<proteinExistence type="predicted"/>
<protein>
    <submittedName>
        <fullName evidence="1">Uncharacterized protein</fullName>
    </submittedName>
</protein>
<keyword evidence="2" id="KW-1185">Reference proteome</keyword>
<evidence type="ECO:0000313" key="2">
    <source>
        <dbReference type="Proteomes" id="UP001147700"/>
    </source>
</evidence>
<evidence type="ECO:0000313" key="1">
    <source>
        <dbReference type="EMBL" id="MDA0138793.1"/>
    </source>
</evidence>
<comment type="caution">
    <text evidence="1">The sequence shown here is derived from an EMBL/GenBank/DDBJ whole genome shotgun (WGS) entry which is preliminary data.</text>
</comment>
<name>A0ABT4RK03_9ACTN</name>
<reference evidence="1" key="1">
    <citation type="submission" date="2022-10" db="EMBL/GenBank/DDBJ databases">
        <title>The WGS of Solirubrobacter sp. CPCC 204708.</title>
        <authorList>
            <person name="Jiang Z."/>
        </authorList>
    </citation>
    <scope>NUCLEOTIDE SEQUENCE</scope>
    <source>
        <strain evidence="1">CPCC 204708</strain>
    </source>
</reference>
<dbReference type="RefSeq" id="WP_270006437.1">
    <property type="nucleotide sequence ID" value="NZ_JAPCID010000019.1"/>
</dbReference>
<organism evidence="1 2">
    <name type="scientific">Solirubrobacter deserti</name>
    <dbReference type="NCBI Taxonomy" id="2282478"/>
    <lineage>
        <taxon>Bacteria</taxon>
        <taxon>Bacillati</taxon>
        <taxon>Actinomycetota</taxon>
        <taxon>Thermoleophilia</taxon>
        <taxon>Solirubrobacterales</taxon>
        <taxon>Solirubrobacteraceae</taxon>
        <taxon>Solirubrobacter</taxon>
    </lineage>
</organism>
<accession>A0ABT4RK03</accession>
<sequence>MAAPSEFAAILRCYIPEQECEKTAGRFTRLNMALRAGPPYQDAEGARSWWAW</sequence>
<dbReference type="Proteomes" id="UP001147700">
    <property type="component" value="Unassembled WGS sequence"/>
</dbReference>
<dbReference type="EMBL" id="JAPCID010000019">
    <property type="protein sequence ID" value="MDA0138793.1"/>
    <property type="molecule type" value="Genomic_DNA"/>
</dbReference>